<evidence type="ECO:0000313" key="3">
    <source>
        <dbReference type="Proteomes" id="UP001153069"/>
    </source>
</evidence>
<dbReference type="OrthoDB" id="10512755at2759"/>
<accession>A0A9N8EKK3</accession>
<dbReference type="AlphaFoldDB" id="A0A9N8EKK3"/>
<comment type="caution">
    <text evidence="2">The sequence shown here is derived from an EMBL/GenBank/DDBJ whole genome shotgun (WGS) entry which is preliminary data.</text>
</comment>
<protein>
    <submittedName>
        <fullName evidence="2">Uncharacterized protein</fullName>
    </submittedName>
</protein>
<evidence type="ECO:0000313" key="2">
    <source>
        <dbReference type="EMBL" id="CAB9520981.1"/>
    </source>
</evidence>
<keyword evidence="3" id="KW-1185">Reference proteome</keyword>
<reference evidence="2" key="1">
    <citation type="submission" date="2020-06" db="EMBL/GenBank/DDBJ databases">
        <authorList>
            <consortium name="Plant Systems Biology data submission"/>
        </authorList>
    </citation>
    <scope>NUCLEOTIDE SEQUENCE</scope>
    <source>
        <strain evidence="2">D6</strain>
    </source>
</reference>
<keyword evidence="1" id="KW-0472">Membrane</keyword>
<name>A0A9N8EKK3_9STRA</name>
<proteinExistence type="predicted"/>
<dbReference type="Proteomes" id="UP001153069">
    <property type="component" value="Unassembled WGS sequence"/>
</dbReference>
<keyword evidence="1" id="KW-1133">Transmembrane helix</keyword>
<keyword evidence="1" id="KW-0812">Transmembrane</keyword>
<sequence>MTQQSSRIRWSLANILLQCSLTIIIATLWNTPLVLGFSLHTTTTPPHKSKIPEEVVQHQLDAFRDCHVAQAFQYNSQANQELTGPWQSFATSISDKAFKPILGHAESTVLMTIAHDDADYVCCLVKVIPSHNPLPPALQQVITETRRDEGFLEEEVYDDEEDDDDDARIYNRYPPCVLYWWEVSKQFEDDEENFFYRVDSVLPDAEDLELDFMETTLFAVGDGLDEDDEDDDPSGFFFDLGIL</sequence>
<dbReference type="EMBL" id="CAICTM010001150">
    <property type="protein sequence ID" value="CAB9520981.1"/>
    <property type="molecule type" value="Genomic_DNA"/>
</dbReference>
<gene>
    <name evidence="2" type="ORF">SEMRO_1152_G246850.1</name>
</gene>
<evidence type="ECO:0000256" key="1">
    <source>
        <dbReference type="SAM" id="Phobius"/>
    </source>
</evidence>
<feature type="transmembrane region" description="Helical" evidence="1">
    <location>
        <begin position="12"/>
        <end position="29"/>
    </location>
</feature>
<organism evidence="2 3">
    <name type="scientific">Seminavis robusta</name>
    <dbReference type="NCBI Taxonomy" id="568900"/>
    <lineage>
        <taxon>Eukaryota</taxon>
        <taxon>Sar</taxon>
        <taxon>Stramenopiles</taxon>
        <taxon>Ochrophyta</taxon>
        <taxon>Bacillariophyta</taxon>
        <taxon>Bacillariophyceae</taxon>
        <taxon>Bacillariophycidae</taxon>
        <taxon>Naviculales</taxon>
        <taxon>Naviculaceae</taxon>
        <taxon>Seminavis</taxon>
    </lineage>
</organism>